<keyword evidence="5 7" id="KW-1133">Transmembrane helix</keyword>
<sequence>MFAELTYPWAVFAGALSFLSPCVLPLVPPYLCYMAGVSAEELRGGTAASRGGYTQLRVLVAAVVFVLGFSTVFVASGAGASSIGYLLRSNGWWLSVAAGAAIIVMGLHFLGVFRIAFLLGELRLRAPDKPNSLVGAYLMGLAFAFGWTPCIGPVLGTIFGLAGARDTVGEGAALLGAYSLGLGLPFILAAAFSSSFLRWMGSFRRHLGKIEKVMGGFLVATGVLFLTGGMQSASFWLLETFPALQKIG</sequence>
<evidence type="ECO:0000256" key="5">
    <source>
        <dbReference type="ARBA" id="ARBA00022989"/>
    </source>
</evidence>
<feature type="transmembrane region" description="Helical" evidence="7">
    <location>
        <begin position="92"/>
        <end position="113"/>
    </location>
</feature>
<keyword evidence="6 7" id="KW-0472">Membrane</keyword>
<keyword evidence="4" id="KW-0201">Cytochrome c-type biogenesis</keyword>
<dbReference type="InterPro" id="IPR003834">
    <property type="entry name" value="Cyt_c_assmbl_TM_dom"/>
</dbReference>
<evidence type="ECO:0000259" key="8">
    <source>
        <dbReference type="Pfam" id="PF02683"/>
    </source>
</evidence>
<dbReference type="EMBL" id="VZDO01000002">
    <property type="protein sequence ID" value="KAB0681735.1"/>
    <property type="molecule type" value="Genomic_DNA"/>
</dbReference>
<feature type="transmembrane region" description="Helical" evidence="7">
    <location>
        <begin position="134"/>
        <end position="159"/>
    </location>
</feature>
<keyword evidence="10" id="KW-1185">Reference proteome</keyword>
<dbReference type="PANTHER" id="PTHR31272:SF4">
    <property type="entry name" value="CYTOCHROME C-TYPE BIOGENESIS PROTEIN HI_1454-RELATED"/>
    <property type="match status" value="1"/>
</dbReference>
<evidence type="ECO:0000313" key="10">
    <source>
        <dbReference type="Proteomes" id="UP000432089"/>
    </source>
</evidence>
<dbReference type="RefSeq" id="WP_150967996.1">
    <property type="nucleotide sequence ID" value="NZ_VZDO01000002.1"/>
</dbReference>
<feature type="transmembrane region" description="Helical" evidence="7">
    <location>
        <begin position="213"/>
        <end position="238"/>
    </location>
</feature>
<feature type="transmembrane region" description="Helical" evidence="7">
    <location>
        <begin position="6"/>
        <end position="27"/>
    </location>
</feature>
<name>A0A7V7PRW4_9HYPH</name>
<organism evidence="9 10">
    <name type="scientific">Plantimonas leprariae</name>
    <dbReference type="NCBI Taxonomy" id="2615207"/>
    <lineage>
        <taxon>Bacteria</taxon>
        <taxon>Pseudomonadati</taxon>
        <taxon>Pseudomonadota</taxon>
        <taxon>Alphaproteobacteria</taxon>
        <taxon>Hyphomicrobiales</taxon>
        <taxon>Aurantimonadaceae</taxon>
        <taxon>Plantimonas</taxon>
    </lineage>
</organism>
<accession>A0A7V7PRW4</accession>
<evidence type="ECO:0000256" key="4">
    <source>
        <dbReference type="ARBA" id="ARBA00022748"/>
    </source>
</evidence>
<dbReference type="PANTHER" id="PTHR31272">
    <property type="entry name" value="CYTOCHROME C-TYPE BIOGENESIS PROTEIN HI_1454-RELATED"/>
    <property type="match status" value="1"/>
</dbReference>
<evidence type="ECO:0000256" key="2">
    <source>
        <dbReference type="ARBA" id="ARBA00006143"/>
    </source>
</evidence>
<keyword evidence="3 7" id="KW-0812">Transmembrane</keyword>
<dbReference type="AlphaFoldDB" id="A0A7V7PRW4"/>
<evidence type="ECO:0000256" key="3">
    <source>
        <dbReference type="ARBA" id="ARBA00022692"/>
    </source>
</evidence>
<feature type="transmembrane region" description="Helical" evidence="7">
    <location>
        <begin position="58"/>
        <end position="80"/>
    </location>
</feature>
<reference evidence="9 10" key="1">
    <citation type="submission" date="2019-09" db="EMBL/GenBank/DDBJ databases">
        <title>YIM 132180 draft genome.</title>
        <authorList>
            <person name="Zhang K."/>
        </authorList>
    </citation>
    <scope>NUCLEOTIDE SEQUENCE [LARGE SCALE GENOMIC DNA]</scope>
    <source>
        <strain evidence="9 10">YIM 132180</strain>
    </source>
</reference>
<dbReference type="GO" id="GO:0017004">
    <property type="term" value="P:cytochrome complex assembly"/>
    <property type="evidence" value="ECO:0007669"/>
    <property type="project" value="UniProtKB-KW"/>
</dbReference>
<proteinExistence type="inferred from homology"/>
<protein>
    <submittedName>
        <fullName evidence="9">Cytochrome c biogenesis protein CcdA</fullName>
    </submittedName>
</protein>
<feature type="transmembrane region" description="Helical" evidence="7">
    <location>
        <begin position="171"/>
        <end position="192"/>
    </location>
</feature>
<evidence type="ECO:0000256" key="6">
    <source>
        <dbReference type="ARBA" id="ARBA00023136"/>
    </source>
</evidence>
<dbReference type="InterPro" id="IPR051790">
    <property type="entry name" value="Cytochrome_c-biogenesis_DsbD"/>
</dbReference>
<dbReference type="GO" id="GO:0016020">
    <property type="term" value="C:membrane"/>
    <property type="evidence" value="ECO:0007669"/>
    <property type="project" value="UniProtKB-SubCell"/>
</dbReference>
<evidence type="ECO:0000313" key="9">
    <source>
        <dbReference type="EMBL" id="KAB0681735.1"/>
    </source>
</evidence>
<comment type="caution">
    <text evidence="9">The sequence shown here is derived from an EMBL/GenBank/DDBJ whole genome shotgun (WGS) entry which is preliminary data.</text>
</comment>
<comment type="similarity">
    <text evidence="2">Belongs to the DsbD family.</text>
</comment>
<gene>
    <name evidence="9" type="ORF">F6X38_02600</name>
</gene>
<evidence type="ECO:0000256" key="7">
    <source>
        <dbReference type="SAM" id="Phobius"/>
    </source>
</evidence>
<comment type="subcellular location">
    <subcellularLocation>
        <location evidence="1">Membrane</location>
        <topology evidence="1">Multi-pass membrane protein</topology>
    </subcellularLocation>
</comment>
<dbReference type="Pfam" id="PF02683">
    <property type="entry name" value="DsbD_TM"/>
    <property type="match status" value="1"/>
</dbReference>
<dbReference type="Proteomes" id="UP000432089">
    <property type="component" value="Unassembled WGS sequence"/>
</dbReference>
<evidence type="ECO:0000256" key="1">
    <source>
        <dbReference type="ARBA" id="ARBA00004141"/>
    </source>
</evidence>
<feature type="domain" description="Cytochrome C biogenesis protein transmembrane" evidence="8">
    <location>
        <begin position="11"/>
        <end position="224"/>
    </location>
</feature>